<evidence type="ECO:0000256" key="1">
    <source>
        <dbReference type="ARBA" id="ARBA00022737"/>
    </source>
</evidence>
<evidence type="ECO:0000313" key="4">
    <source>
        <dbReference type="EnsemblPlants" id="QL12p010054:mrna"/>
    </source>
</evidence>
<dbReference type="SUPFAM" id="SSF52047">
    <property type="entry name" value="RNI-like"/>
    <property type="match status" value="1"/>
</dbReference>
<organism evidence="4 5">
    <name type="scientific">Quercus lobata</name>
    <name type="common">Valley oak</name>
    <dbReference type="NCBI Taxonomy" id="97700"/>
    <lineage>
        <taxon>Eukaryota</taxon>
        <taxon>Viridiplantae</taxon>
        <taxon>Streptophyta</taxon>
        <taxon>Embryophyta</taxon>
        <taxon>Tracheophyta</taxon>
        <taxon>Spermatophyta</taxon>
        <taxon>Magnoliopsida</taxon>
        <taxon>eudicotyledons</taxon>
        <taxon>Gunneridae</taxon>
        <taxon>Pentapetalae</taxon>
        <taxon>rosids</taxon>
        <taxon>fabids</taxon>
        <taxon>Fagales</taxon>
        <taxon>Fagaceae</taxon>
        <taxon>Quercus</taxon>
    </lineage>
</organism>
<dbReference type="Gramene" id="QL12p010054:mrna">
    <property type="protein sequence ID" value="QL12p010054:mrna"/>
    <property type="gene ID" value="QL12p010054"/>
</dbReference>
<dbReference type="PANTHER" id="PTHR47186:SF54">
    <property type="entry name" value="DISEASE RESISTANCE RPP13-LIKE PROTEIN 4"/>
    <property type="match status" value="1"/>
</dbReference>
<dbReference type="EMBL" id="LRBV02000012">
    <property type="status" value="NOT_ANNOTATED_CDS"/>
    <property type="molecule type" value="Genomic_DNA"/>
</dbReference>
<protein>
    <recommendedName>
        <fullName evidence="3">Disease resistance R13L4/SHOC-2-like LRR domain-containing protein</fullName>
    </recommendedName>
</protein>
<feature type="compositionally biased region" description="Polar residues" evidence="2">
    <location>
        <begin position="1"/>
        <end position="17"/>
    </location>
</feature>
<feature type="region of interest" description="Disordered" evidence="2">
    <location>
        <begin position="83"/>
        <end position="104"/>
    </location>
</feature>
<keyword evidence="5" id="KW-1185">Reference proteome</keyword>
<dbReference type="Gene3D" id="3.80.10.10">
    <property type="entry name" value="Ribonuclease Inhibitor"/>
    <property type="match status" value="1"/>
</dbReference>
<evidence type="ECO:0000256" key="2">
    <source>
        <dbReference type="SAM" id="MobiDB-lite"/>
    </source>
</evidence>
<dbReference type="AlphaFoldDB" id="A0A7N2N2L6"/>
<dbReference type="InParanoid" id="A0A7N2N2L6"/>
<dbReference type="Proteomes" id="UP000594261">
    <property type="component" value="Chromosome 12"/>
</dbReference>
<dbReference type="InterPro" id="IPR055414">
    <property type="entry name" value="LRR_R13L4/SHOC2-like"/>
</dbReference>
<evidence type="ECO:0000313" key="5">
    <source>
        <dbReference type="Proteomes" id="UP000594261"/>
    </source>
</evidence>
<keyword evidence="1" id="KW-0677">Repeat</keyword>
<proteinExistence type="predicted"/>
<name>A0A7N2N2L6_QUELO</name>
<feature type="domain" description="Disease resistance R13L4/SHOC-2-like LRR" evidence="3">
    <location>
        <begin position="347"/>
        <end position="552"/>
    </location>
</feature>
<sequence length="615" mass="69318">MFSSNETQNSPGETSTLPKGEPTVSQTTVETTTTNNSNSATITTNPDNNGNNNGGGGKDRISIHFNHLKKLLEQMKSYLTVLKTPSENSPKSNNLQTSSGSNGRRSAVGELVNVQEGEFFSSCSFFREIQEFFYGLDRKSQFLLSCFTVFPENAVVKRRIFVYWGLGEEELRDAEAKSPEKIVDKILEEFQEKGLIEPVIKKRKQPQHVKSYRMDPLVRSAATLLPKEAKFFDYDGKGNVLPQRDWTSGLDSKGNPRTVSDQDLENAITLFNVNEPFPDLELARLIKMKDKNVAQKKEPSAVDWLSKMKSAKVVCLGSWPGSAKSHIEVQSREFLRGLTNMKGPESLSFLSLQGISRIKELPRSIGLLRSLLILDLKECHNLEILSEEIANLTNLRYLDVSDCYLLADMPKGLGVHSELRVLKGFVISNRQKIRRSGTLHDLKRLRNLRKLTINARSKDFPTRNDLSALQELGGVLRNLTIVWGPTEPNKAPKPEAKIVEETKSAGTVPIVEIETLPRQLKKLDLQCFPKSTATWLTPESLPNLEKLYVRGNLATLGESKWSQVKTLRLKYLNELKTTWIKLQQSFPKLEYLEKVKCPGIILCPCDEHGVWMKTI</sequence>
<feature type="region of interest" description="Disordered" evidence="2">
    <location>
        <begin position="1"/>
        <end position="60"/>
    </location>
</feature>
<dbReference type="PANTHER" id="PTHR47186">
    <property type="entry name" value="LEUCINE-RICH REPEAT-CONTAINING PROTEIN 57"/>
    <property type="match status" value="1"/>
</dbReference>
<dbReference type="OMA" id="QIDIRQM"/>
<evidence type="ECO:0000259" key="3">
    <source>
        <dbReference type="Pfam" id="PF23598"/>
    </source>
</evidence>
<dbReference type="EnsemblPlants" id="QL12p010054:mrna">
    <property type="protein sequence ID" value="QL12p010054:mrna"/>
    <property type="gene ID" value="QL12p010054"/>
</dbReference>
<reference evidence="4" key="2">
    <citation type="submission" date="2021-01" db="UniProtKB">
        <authorList>
            <consortium name="EnsemblPlants"/>
        </authorList>
    </citation>
    <scope>IDENTIFICATION</scope>
</reference>
<dbReference type="Pfam" id="PF23598">
    <property type="entry name" value="LRR_14"/>
    <property type="match status" value="1"/>
</dbReference>
<dbReference type="InterPro" id="IPR032675">
    <property type="entry name" value="LRR_dom_sf"/>
</dbReference>
<reference evidence="4 5" key="1">
    <citation type="journal article" date="2016" name="G3 (Bethesda)">
        <title>First Draft Assembly and Annotation of the Genome of a California Endemic Oak Quercus lobata Nee (Fagaceae).</title>
        <authorList>
            <person name="Sork V.L."/>
            <person name="Fitz-Gibbon S.T."/>
            <person name="Puiu D."/>
            <person name="Crepeau M."/>
            <person name="Gugger P.F."/>
            <person name="Sherman R."/>
            <person name="Stevens K."/>
            <person name="Langley C.H."/>
            <person name="Pellegrini M."/>
            <person name="Salzberg S.L."/>
        </authorList>
    </citation>
    <scope>NUCLEOTIDE SEQUENCE [LARGE SCALE GENOMIC DNA]</scope>
    <source>
        <strain evidence="4 5">cv. SW786</strain>
    </source>
</reference>
<feature type="compositionally biased region" description="Low complexity" evidence="2">
    <location>
        <begin position="23"/>
        <end position="51"/>
    </location>
</feature>
<accession>A0A7N2N2L6</accession>